<proteinExistence type="predicted"/>
<sequence>MGHRHRLERVLEGVTVPEGACPAGLRTTSVRPTVRTAVPRSSTIKELLRHAH</sequence>
<gene>
    <name evidence="1" type="ORF">SSGG_01469</name>
</gene>
<reference evidence="2" key="2">
    <citation type="submission" date="2008-12" db="EMBL/GenBank/DDBJ databases">
        <title>Annotation of Streptomyces roseosporus strain NRRL 15998.</title>
        <authorList>
            <consortium name="The Broad Institute Genome Sequencing Platform"/>
            <consortium name="Broad Institute Microbial Sequencing Center"/>
            <person name="Fischbach M."/>
            <person name="Ward D."/>
            <person name="Young S."/>
            <person name="Kodira C.D."/>
            <person name="Zeng Q."/>
            <person name="Koehrsen M."/>
            <person name="Godfrey P."/>
            <person name="Alvarado L."/>
            <person name="Berlin A.M."/>
            <person name="Borenstein D."/>
            <person name="Chen Z."/>
            <person name="Engels R."/>
            <person name="Freedman E."/>
            <person name="Gellesch M."/>
            <person name="Goldberg J."/>
            <person name="Griggs A."/>
            <person name="Gujja S."/>
            <person name="Heiman D.I."/>
            <person name="Hepburn T.A."/>
            <person name="Howarth C."/>
            <person name="Jen D."/>
            <person name="Larson L."/>
            <person name="Lewis B."/>
            <person name="Mehta T."/>
            <person name="Park D."/>
            <person name="Pearson M."/>
            <person name="Roberts A."/>
            <person name="Saif S."/>
            <person name="Shea T.D."/>
            <person name="Shenoy N."/>
            <person name="Sisk P."/>
            <person name="Stolte C."/>
            <person name="Sykes S.N."/>
            <person name="Walk T."/>
            <person name="White J."/>
            <person name="Yandava C."/>
            <person name="Straight P."/>
            <person name="Clardy J."/>
            <person name="Hung D."/>
            <person name="Kolter R."/>
            <person name="Mekalanos J."/>
            <person name="Walker S."/>
            <person name="Walsh C.T."/>
            <person name="Wieland B.L.C."/>
            <person name="Ilzarbe M."/>
            <person name="Galagan J."/>
            <person name="Nusbaum C."/>
            <person name="Birren B."/>
        </authorList>
    </citation>
    <scope>NUCLEOTIDE SEQUENCE [LARGE SCALE GENOMIC DNA]</scope>
    <source>
        <strain evidence="2">NRRL 15998</strain>
    </source>
</reference>
<organism evidence="1 2">
    <name type="scientific">Streptomyces filamentosus NRRL 15998</name>
    <dbReference type="NCBI Taxonomy" id="457431"/>
    <lineage>
        <taxon>Bacteria</taxon>
        <taxon>Bacillati</taxon>
        <taxon>Actinomycetota</taxon>
        <taxon>Actinomycetes</taxon>
        <taxon>Kitasatosporales</taxon>
        <taxon>Streptomycetaceae</taxon>
        <taxon>Streptomyces</taxon>
    </lineage>
</organism>
<evidence type="ECO:0000313" key="1">
    <source>
        <dbReference type="EMBL" id="EFE74103.2"/>
    </source>
</evidence>
<dbReference type="Proteomes" id="UP000003986">
    <property type="component" value="Unassembled WGS sequence"/>
</dbReference>
<accession>D6ATL4</accession>
<protein>
    <submittedName>
        <fullName evidence="1">Predicted protein</fullName>
    </submittedName>
</protein>
<name>D6ATL4_STRFL</name>
<dbReference type="AlphaFoldDB" id="D6ATL4"/>
<dbReference type="EMBL" id="DS999644">
    <property type="protein sequence ID" value="EFE74103.2"/>
    <property type="molecule type" value="Genomic_DNA"/>
</dbReference>
<reference evidence="2" key="1">
    <citation type="submission" date="2008-10" db="EMBL/GenBank/DDBJ databases">
        <authorList>
            <person name="Molnar K."/>
        </authorList>
    </citation>
    <scope>NUCLEOTIDE SEQUENCE [LARGE SCALE GENOMIC DNA]</scope>
    <source>
        <strain evidence="2">NRRL 15998</strain>
    </source>
</reference>
<evidence type="ECO:0000313" key="2">
    <source>
        <dbReference type="Proteomes" id="UP000003986"/>
    </source>
</evidence>